<accession>A0A329YF02</accession>
<dbReference type="AlphaFoldDB" id="A0A329YF02"/>
<evidence type="ECO:0000313" key="2">
    <source>
        <dbReference type="Proteomes" id="UP000251205"/>
    </source>
</evidence>
<reference evidence="1 2" key="1">
    <citation type="submission" date="2018-06" db="EMBL/GenBank/DDBJ databases">
        <title>Whole Genome Sequence of an efficient microsymbiont, Rhizobium tropici.</title>
        <authorList>
            <person name="Srinivasan R."/>
            <person name="Singh H.V."/>
            <person name="Srivastava R."/>
            <person name="Kumari B."/>
            <person name="Radhakrishna A."/>
        </authorList>
    </citation>
    <scope>NUCLEOTIDE SEQUENCE [LARGE SCALE GENOMIC DNA]</scope>
    <source>
        <strain evidence="1 2">IGFRI Rhizo-19</strain>
    </source>
</reference>
<dbReference type="RefSeq" id="WP_112341007.1">
    <property type="nucleotide sequence ID" value="NZ_QMKK01000022.1"/>
</dbReference>
<proteinExistence type="predicted"/>
<gene>
    <name evidence="1" type="ORF">DQ393_06825</name>
</gene>
<organism evidence="1 2">
    <name type="scientific">Rhizobium tropici</name>
    <dbReference type="NCBI Taxonomy" id="398"/>
    <lineage>
        <taxon>Bacteria</taxon>
        <taxon>Pseudomonadati</taxon>
        <taxon>Pseudomonadota</taxon>
        <taxon>Alphaproteobacteria</taxon>
        <taxon>Hyphomicrobiales</taxon>
        <taxon>Rhizobiaceae</taxon>
        <taxon>Rhizobium/Agrobacterium group</taxon>
        <taxon>Rhizobium</taxon>
    </lineage>
</organism>
<dbReference type="EMBL" id="QMKK01000022">
    <property type="protein sequence ID" value="RAX42521.1"/>
    <property type="molecule type" value="Genomic_DNA"/>
</dbReference>
<protein>
    <submittedName>
        <fullName evidence="1">Uncharacterized protein</fullName>
    </submittedName>
</protein>
<name>A0A329YF02_RHITR</name>
<dbReference type="Proteomes" id="UP000251205">
    <property type="component" value="Unassembled WGS sequence"/>
</dbReference>
<evidence type="ECO:0000313" key="1">
    <source>
        <dbReference type="EMBL" id="RAX42521.1"/>
    </source>
</evidence>
<comment type="caution">
    <text evidence="1">The sequence shown here is derived from an EMBL/GenBank/DDBJ whole genome shotgun (WGS) entry which is preliminary data.</text>
</comment>
<dbReference type="OrthoDB" id="8390321at2"/>
<sequence>MSPIWTAKDLEGNIVQVLELARTVGPQRIRDATGIYVLKVEEDFSKPDVAESILKLRPKG</sequence>